<dbReference type="SUPFAM" id="SSF56821">
    <property type="entry name" value="Prismane protein-like"/>
    <property type="match status" value="1"/>
</dbReference>
<sequence length="80" mass="9282">SGIYTVFGYHMPLDGAPEFRDYLYKELENIYGGMWDCEPDPIKHAHKMIAHIDKKRKALGIDKARERVLMDMADRQALEA</sequence>
<dbReference type="Proteomes" id="UP000605201">
    <property type="component" value="Unassembled WGS sequence"/>
</dbReference>
<keyword evidence="2" id="KW-0408">Iron</keyword>
<keyword evidence="1" id="KW-0479">Metal-binding</keyword>
<gene>
    <name evidence="4" type="ORF">H8D96_04250</name>
</gene>
<keyword evidence="3" id="KW-0411">Iron-sulfur</keyword>
<protein>
    <submittedName>
        <fullName evidence="4">Carbon monoxide dehydrogenase</fullName>
    </submittedName>
</protein>
<dbReference type="GO" id="GO:0051536">
    <property type="term" value="F:iron-sulfur cluster binding"/>
    <property type="evidence" value="ECO:0007669"/>
    <property type="project" value="UniProtKB-KW"/>
</dbReference>
<organism evidence="4 5">
    <name type="scientific">Candidatus Desulfatibia vada</name>
    <dbReference type="NCBI Taxonomy" id="2841696"/>
    <lineage>
        <taxon>Bacteria</taxon>
        <taxon>Pseudomonadati</taxon>
        <taxon>Thermodesulfobacteriota</taxon>
        <taxon>Desulfobacteria</taxon>
        <taxon>Desulfobacterales</taxon>
        <taxon>Desulfobacterales incertae sedis</taxon>
        <taxon>Candidatus Desulfatibia</taxon>
    </lineage>
</organism>
<evidence type="ECO:0000313" key="4">
    <source>
        <dbReference type="EMBL" id="MBC8431110.1"/>
    </source>
</evidence>
<proteinExistence type="predicted"/>
<dbReference type="Gene3D" id="3.40.50.2030">
    <property type="match status" value="1"/>
</dbReference>
<feature type="non-terminal residue" evidence="4">
    <location>
        <position position="1"/>
    </location>
</feature>
<comment type="caution">
    <text evidence="4">The sequence shown here is derived from an EMBL/GenBank/DDBJ whole genome shotgun (WGS) entry which is preliminary data.</text>
</comment>
<reference evidence="4 5" key="1">
    <citation type="submission" date="2020-08" db="EMBL/GenBank/DDBJ databases">
        <title>Bridging the membrane lipid divide: bacteria of the FCB group superphylum have the potential to synthesize archaeal ether lipids.</title>
        <authorList>
            <person name="Villanueva L."/>
            <person name="Von Meijenfeldt F.A.B."/>
            <person name="Westbye A.B."/>
            <person name="Yadav S."/>
            <person name="Hopmans E.C."/>
            <person name="Dutilh B.E."/>
            <person name="Sinninghe Damste J.S."/>
        </authorList>
    </citation>
    <scope>NUCLEOTIDE SEQUENCE [LARGE SCALE GENOMIC DNA]</scope>
    <source>
        <strain evidence="4">NIOZ-UU17</strain>
    </source>
</reference>
<dbReference type="AlphaFoldDB" id="A0A8J6NWH8"/>
<dbReference type="InterPro" id="IPR011254">
    <property type="entry name" value="Prismane-like_sf"/>
</dbReference>
<accession>A0A8J6NWH8</accession>
<dbReference type="EMBL" id="JACNIG010000112">
    <property type="protein sequence ID" value="MBC8431110.1"/>
    <property type="molecule type" value="Genomic_DNA"/>
</dbReference>
<evidence type="ECO:0000256" key="1">
    <source>
        <dbReference type="ARBA" id="ARBA00022723"/>
    </source>
</evidence>
<evidence type="ECO:0000256" key="2">
    <source>
        <dbReference type="ARBA" id="ARBA00023004"/>
    </source>
</evidence>
<name>A0A8J6NWH8_9BACT</name>
<evidence type="ECO:0000256" key="3">
    <source>
        <dbReference type="ARBA" id="ARBA00023014"/>
    </source>
</evidence>
<dbReference type="GO" id="GO:0016491">
    <property type="term" value="F:oxidoreductase activity"/>
    <property type="evidence" value="ECO:0007669"/>
    <property type="project" value="InterPro"/>
</dbReference>
<evidence type="ECO:0000313" key="5">
    <source>
        <dbReference type="Proteomes" id="UP000605201"/>
    </source>
</evidence>
<dbReference type="GO" id="GO:0046872">
    <property type="term" value="F:metal ion binding"/>
    <property type="evidence" value="ECO:0007669"/>
    <property type="project" value="UniProtKB-KW"/>
</dbReference>
<dbReference type="InterPro" id="IPR016099">
    <property type="entry name" value="Prismane-like_a/b-sand"/>
</dbReference>